<dbReference type="SUPFAM" id="SSF52279">
    <property type="entry name" value="Beta-D-glucan exohydrolase, C-terminal domain"/>
    <property type="match status" value="1"/>
</dbReference>
<evidence type="ECO:0000256" key="1">
    <source>
        <dbReference type="ARBA" id="ARBA00005336"/>
    </source>
</evidence>
<sequence>MSTRAAKKPMSNRKFASIWISVLSFVLVVAVTANVLLSVYGSWVETQLGTGAYTVENSSDTADWDTEYNTADYATEEESDAAADALVQEIAAEGVVLLKNNGALPLAVADSANVTLLGRAAADPIYGGSGSGSVDTSTAINAKTGLEAAGFEINEDVYDLLSDYAAETPRSTIVMDLPADSNYAVGEMPVADYTADALASFEDYNDAAIVVIGRGGGEGGDLTTNMEGSDDNYEAGQHQLELNLDEKQLIALAKENFETVVVLVNASTTLELGILQEDEGIDSILTIGSPGQSGYASVGKVLTGEVNPSGRTVDIYPADFTADPSFANMGDFQYSNISGLSEDAAKGVDGNGYFVQYEEGTYVGYRYYETAATEGFINYDDAVVYPFGYGLSYTSFSQSIVASELGAVGGEVSVDVEVTNTGAVAGKDVVQFYYTAPYTAGGVEKSSVVLGDFGKTGLLKPGESETVTVTFAVEDMASYDYAGAQAYVLDAGTYQLKIQNDSHSLEDGVQAIDYEVTEQVVYSGDTARSTDEVAASNQFDDATAEFTEGLSVTLSRADFAGTFPTAPTEADMVANDAVVADFGAYDSKAAAAESDAEMPVTGAEGTLDLIDVRGLDYDDAAWDELLDQLTVDEMTEVILSGAYNTGAINSIVKPLTADVDGPAGFSSFLSDAYSGTAYPSAVLIASTWNTELAYEMGVSIGNEALFMGVNGWYGPAMNLHRSPFAGRNFEYYSEDGLLSGKLGAQVMSGAASKGVYSYVKHFAMNDVEVNRVNNGIAVWADEQTIRELYLKPFEIAFKETTSELKFISDEDGTVSTREHGATAVMSSFNRIGSEWAGGSESLMTTVLRDEWGFRGIAITDFNLYGYMYPDQAVKAGTDLMLTFPPMKGLEDTESAEGISNIRKSTHNILFAVTNSNAMNGIATGATVEYAQPQWRTVQIGIDLLLGLLLAGGAFLVYRRVQKHRAEDEVTPAAPVTETP</sequence>
<keyword evidence="2" id="KW-0378">Hydrolase</keyword>
<evidence type="ECO:0000259" key="4">
    <source>
        <dbReference type="SMART" id="SM01217"/>
    </source>
</evidence>
<name>A0A2S3ZK93_9MICO</name>
<feature type="transmembrane region" description="Helical" evidence="3">
    <location>
        <begin position="939"/>
        <end position="957"/>
    </location>
</feature>
<dbReference type="Pfam" id="PF14310">
    <property type="entry name" value="Fn3-like"/>
    <property type="match status" value="1"/>
</dbReference>
<keyword evidence="3" id="KW-0472">Membrane</keyword>
<dbReference type="InterPro" id="IPR001764">
    <property type="entry name" value="Glyco_hydro_3_N"/>
</dbReference>
<dbReference type="GO" id="GO:0009251">
    <property type="term" value="P:glucan catabolic process"/>
    <property type="evidence" value="ECO:0007669"/>
    <property type="project" value="TreeGrafter"/>
</dbReference>
<dbReference type="InterPro" id="IPR036962">
    <property type="entry name" value="Glyco_hydro_3_N_sf"/>
</dbReference>
<dbReference type="EMBL" id="PPXF01000025">
    <property type="protein sequence ID" value="POH68421.1"/>
    <property type="molecule type" value="Genomic_DNA"/>
</dbReference>
<evidence type="ECO:0000256" key="3">
    <source>
        <dbReference type="SAM" id="Phobius"/>
    </source>
</evidence>
<dbReference type="SMART" id="SM01217">
    <property type="entry name" value="Fn3_like"/>
    <property type="match status" value="1"/>
</dbReference>
<keyword evidence="3" id="KW-1133">Transmembrane helix</keyword>
<dbReference type="Proteomes" id="UP000237104">
    <property type="component" value="Unassembled WGS sequence"/>
</dbReference>
<dbReference type="PANTHER" id="PTHR42715">
    <property type="entry name" value="BETA-GLUCOSIDASE"/>
    <property type="match status" value="1"/>
</dbReference>
<evidence type="ECO:0000313" key="5">
    <source>
        <dbReference type="EMBL" id="POH68421.1"/>
    </source>
</evidence>
<dbReference type="PANTHER" id="PTHR42715:SF10">
    <property type="entry name" value="BETA-GLUCOSIDASE"/>
    <property type="match status" value="1"/>
</dbReference>
<comment type="similarity">
    <text evidence="1">Belongs to the glycosyl hydrolase 3 family.</text>
</comment>
<dbReference type="PRINTS" id="PR00133">
    <property type="entry name" value="GLHYDRLASE3"/>
</dbReference>
<evidence type="ECO:0000256" key="2">
    <source>
        <dbReference type="ARBA" id="ARBA00022801"/>
    </source>
</evidence>
<organism evidence="5 6">
    <name type="scientific">Cryobacterium zongtaii</name>
    <dbReference type="NCBI Taxonomy" id="1259217"/>
    <lineage>
        <taxon>Bacteria</taxon>
        <taxon>Bacillati</taxon>
        <taxon>Actinomycetota</taxon>
        <taxon>Actinomycetes</taxon>
        <taxon>Micrococcales</taxon>
        <taxon>Microbacteriaceae</taxon>
        <taxon>Cryobacterium</taxon>
    </lineage>
</organism>
<dbReference type="InterPro" id="IPR050288">
    <property type="entry name" value="Cellulose_deg_GH3"/>
</dbReference>
<dbReference type="InterPro" id="IPR013783">
    <property type="entry name" value="Ig-like_fold"/>
</dbReference>
<feature type="domain" description="Fibronectin type III-like" evidence="4">
    <location>
        <begin position="428"/>
        <end position="502"/>
    </location>
</feature>
<dbReference type="Pfam" id="PF00933">
    <property type="entry name" value="Glyco_hydro_3"/>
    <property type="match status" value="2"/>
</dbReference>
<dbReference type="SUPFAM" id="SSF51445">
    <property type="entry name" value="(Trans)glycosidases"/>
    <property type="match status" value="1"/>
</dbReference>
<evidence type="ECO:0000313" key="6">
    <source>
        <dbReference type="Proteomes" id="UP000237104"/>
    </source>
</evidence>
<dbReference type="OrthoDB" id="3187421at2"/>
<dbReference type="Pfam" id="PF01915">
    <property type="entry name" value="Glyco_hydro_3_C"/>
    <property type="match status" value="1"/>
</dbReference>
<keyword evidence="3" id="KW-0812">Transmembrane</keyword>
<dbReference type="InterPro" id="IPR026891">
    <property type="entry name" value="Fn3-like"/>
</dbReference>
<dbReference type="Gene3D" id="2.60.40.10">
    <property type="entry name" value="Immunoglobulins"/>
    <property type="match status" value="1"/>
</dbReference>
<dbReference type="InterPro" id="IPR002772">
    <property type="entry name" value="Glyco_hydro_3_C"/>
</dbReference>
<gene>
    <name evidence="5" type="ORF">C3B59_06255</name>
</gene>
<dbReference type="InterPro" id="IPR036881">
    <property type="entry name" value="Glyco_hydro_3_C_sf"/>
</dbReference>
<dbReference type="AlphaFoldDB" id="A0A2S3ZK93"/>
<dbReference type="GO" id="GO:0008422">
    <property type="term" value="F:beta-glucosidase activity"/>
    <property type="evidence" value="ECO:0007669"/>
    <property type="project" value="TreeGrafter"/>
</dbReference>
<protein>
    <submittedName>
        <fullName evidence="5">Beta-glucosidase</fullName>
    </submittedName>
</protein>
<dbReference type="Gene3D" id="3.40.50.1700">
    <property type="entry name" value="Glycoside hydrolase family 3 C-terminal domain"/>
    <property type="match status" value="1"/>
</dbReference>
<proteinExistence type="inferred from homology"/>
<comment type="caution">
    <text evidence="5">The sequence shown here is derived from an EMBL/GenBank/DDBJ whole genome shotgun (WGS) entry which is preliminary data.</text>
</comment>
<dbReference type="Gene3D" id="3.20.20.300">
    <property type="entry name" value="Glycoside hydrolase, family 3, N-terminal domain"/>
    <property type="match status" value="1"/>
</dbReference>
<dbReference type="RefSeq" id="WP_103430521.1">
    <property type="nucleotide sequence ID" value="NZ_PPXF01000025.1"/>
</dbReference>
<accession>A0A2S3ZK93</accession>
<reference evidence="5 6" key="1">
    <citation type="submission" date="2018-01" db="EMBL/GenBank/DDBJ databases">
        <title>Cryobacterium sp. nov., from glaciers in China.</title>
        <authorList>
            <person name="Liu Q."/>
            <person name="Xin Y.-H."/>
        </authorList>
    </citation>
    <scope>NUCLEOTIDE SEQUENCE [LARGE SCALE GENOMIC DNA]</scope>
    <source>
        <strain evidence="5 6">TMB1-8</strain>
    </source>
</reference>
<dbReference type="InterPro" id="IPR017853">
    <property type="entry name" value="GH"/>
</dbReference>